<keyword evidence="7" id="KW-0786">Thiamine pyrophosphate</keyword>
<dbReference type="NCBIfam" id="TIGR00239">
    <property type="entry name" value="2oxo_dh_E1"/>
    <property type="match status" value="1"/>
</dbReference>
<comment type="function">
    <text evidence="2">E1 component of the 2-oxoglutarate dehydrogenase (OGDH) complex which catalyzes the decarboxylation of 2-oxoglutarate, the first step in the conversion of 2-oxoglutarate to succinyl-CoA and CO(2).</text>
</comment>
<comment type="cofactor">
    <cofactor evidence="1">
        <name>thiamine diphosphate</name>
        <dbReference type="ChEBI" id="CHEBI:58937"/>
    </cofactor>
</comment>
<evidence type="ECO:0000313" key="10">
    <source>
        <dbReference type="EMBL" id="MCR0985448.1"/>
    </source>
</evidence>
<dbReference type="EMBL" id="JANJOU010000034">
    <property type="protein sequence ID" value="MCR0985448.1"/>
    <property type="molecule type" value="Genomic_DNA"/>
</dbReference>
<dbReference type="Gene3D" id="3.40.50.11610">
    <property type="entry name" value="Multifunctional 2-oxoglutarate metabolism enzyme, C-terminal domain"/>
    <property type="match status" value="1"/>
</dbReference>
<name>A0ABT1XBF3_9PROT</name>
<dbReference type="Pfam" id="PF02779">
    <property type="entry name" value="Transket_pyr"/>
    <property type="match status" value="1"/>
</dbReference>
<dbReference type="NCBIfam" id="NF008907">
    <property type="entry name" value="PRK12270.1"/>
    <property type="match status" value="1"/>
</dbReference>
<accession>A0ABT1XBF3</accession>
<dbReference type="PANTHER" id="PTHR23152:SF4">
    <property type="entry name" value="2-OXOADIPATE DEHYDROGENASE COMPLEX COMPONENT E1"/>
    <property type="match status" value="1"/>
</dbReference>
<evidence type="ECO:0000256" key="5">
    <source>
        <dbReference type="ARBA" id="ARBA00013321"/>
    </source>
</evidence>
<organism evidence="10 11">
    <name type="scientific">Roseomonas populi</name>
    <dbReference type="NCBI Taxonomy" id="3121582"/>
    <lineage>
        <taxon>Bacteria</taxon>
        <taxon>Pseudomonadati</taxon>
        <taxon>Pseudomonadota</taxon>
        <taxon>Alphaproteobacteria</taxon>
        <taxon>Acetobacterales</taxon>
        <taxon>Roseomonadaceae</taxon>
        <taxon>Roseomonas</taxon>
    </lineage>
</organism>
<dbReference type="InterPro" id="IPR005475">
    <property type="entry name" value="Transketolase-like_Pyr-bd"/>
</dbReference>
<dbReference type="PANTHER" id="PTHR23152">
    <property type="entry name" value="2-OXOGLUTARATE DEHYDROGENASE"/>
    <property type="match status" value="1"/>
</dbReference>
<evidence type="ECO:0000256" key="3">
    <source>
        <dbReference type="ARBA" id="ARBA00011301"/>
    </source>
</evidence>
<dbReference type="SMART" id="SM00861">
    <property type="entry name" value="Transket_pyr"/>
    <property type="match status" value="1"/>
</dbReference>
<dbReference type="Pfam" id="PF00676">
    <property type="entry name" value="E1_dh"/>
    <property type="match status" value="1"/>
</dbReference>
<keyword evidence="6 10" id="KW-0560">Oxidoreductase</keyword>
<dbReference type="InterPro" id="IPR001017">
    <property type="entry name" value="DH_E1"/>
</dbReference>
<comment type="caution">
    <text evidence="10">The sequence shown here is derived from an EMBL/GenBank/DDBJ whole genome shotgun (WGS) entry which is preliminary data.</text>
</comment>
<dbReference type="InterPro" id="IPR042179">
    <property type="entry name" value="KGD_C_sf"/>
</dbReference>
<keyword evidence="11" id="KW-1185">Reference proteome</keyword>
<gene>
    <name evidence="10" type="ORF">NRP21_25685</name>
</gene>
<dbReference type="Gene3D" id="3.40.50.12470">
    <property type="match status" value="1"/>
</dbReference>
<dbReference type="InterPro" id="IPR031717">
    <property type="entry name" value="ODO-1/KGD_C"/>
</dbReference>
<dbReference type="RefSeq" id="WP_257719095.1">
    <property type="nucleotide sequence ID" value="NZ_JANJOU010000034.1"/>
</dbReference>
<evidence type="ECO:0000256" key="4">
    <source>
        <dbReference type="ARBA" id="ARBA00012280"/>
    </source>
</evidence>
<reference evidence="10 11" key="1">
    <citation type="submission" date="2022-06" db="EMBL/GenBank/DDBJ databases">
        <title>Roseomonas CN29.</title>
        <authorList>
            <person name="Cheng Y."/>
            <person name="He X."/>
        </authorList>
    </citation>
    <scope>NUCLEOTIDE SEQUENCE [LARGE SCALE GENOMIC DNA]</scope>
    <source>
        <strain evidence="10 11">CN29</strain>
    </source>
</reference>
<dbReference type="Proteomes" id="UP001524642">
    <property type="component" value="Unassembled WGS sequence"/>
</dbReference>
<sequence>MGHGSSPLVAMGASSLEALQQQFRLDPASVDPGWRVLFEVLEDLEPGSGLEARAPGEGGAVAARLAEAIRARGHLHAWVCPLVQERSPMLSRLKASEPPAQPLSPEALERLYGGTLTVETAHIDAAEARAWLLREFEAGAREAGPEEKRAILGGLIAADEFERFLGVKYPTKKRFGAEGAEAVVPLLRRILEAAAASGVTHVVVGTMHRGRLSLMANVLGKDLTRMLAEIKGMHPLSPGSDRAGDVPYHLGLETSLEVGGRRLSVTLLANPSHLEAVDPLVLGRARALQELEGDEGRAKVLPVILHTDAAVIGQGIVPETLQLGGTEGFGTGGTVHVVINNRIGFTTEERDARTSTHCTGAWKAIDSAILHVNADDPLAVCRAAELAFGYRHAQGRDAVIDLVCYRRNGHNEIDEPTFTQPLLYQRIADKEPVASSFAGRLVAEGIMTEEEVAAERGRNRDRLQAAYEQASEYRPNAAGVAGEAQPSIAPETGVSPDLLRSIAARLAEGPAGMALHPRMGRILKQRLVAEEGQVGWPIAEALAFGSLLMEGVPIRLSGQDVVRGAFSHRHFGLFDTGTGAMHLGLNGLAEGQARFSVHNSPLSEYAVLGFEYGYSLARPDVLTLWEAQFGDFANGAQIVIDQFVMSAEEKWGDRSGLVMLLPHGLEGQGPEHSSARPERYLQMAAKGNARIVNPSTPANYFHLLREQALGGVRRPLIVMSPKKLLRLPAAVSPLEDFAPGRRFLPVIAGAVRGDVRLVLICSGKIAYELEEELSQRQEAGTVVVRLEQLYPFPEEVLAEMARRWPDARCRWVQEEPENMGPWNWVRPRLEAVLAGAGLGSPQLAYVGRPESPSPAGSFHGDHDADQRSIVERACAAEPPARATRAA</sequence>
<evidence type="ECO:0000256" key="7">
    <source>
        <dbReference type="ARBA" id="ARBA00023052"/>
    </source>
</evidence>
<protein>
    <recommendedName>
        <fullName evidence="5">2-oxoglutarate dehydrogenase E1 component</fullName>
        <ecNumber evidence="4">1.2.4.2</ecNumber>
    </recommendedName>
    <alternativeName>
        <fullName evidence="8">Alpha-ketoglutarate dehydrogenase</fullName>
    </alternativeName>
</protein>
<evidence type="ECO:0000256" key="1">
    <source>
        <dbReference type="ARBA" id="ARBA00001964"/>
    </source>
</evidence>
<evidence type="ECO:0000256" key="2">
    <source>
        <dbReference type="ARBA" id="ARBA00003906"/>
    </source>
</evidence>
<evidence type="ECO:0000313" key="11">
    <source>
        <dbReference type="Proteomes" id="UP001524642"/>
    </source>
</evidence>
<evidence type="ECO:0000256" key="6">
    <source>
        <dbReference type="ARBA" id="ARBA00023002"/>
    </source>
</evidence>
<dbReference type="EC" id="1.2.4.2" evidence="4"/>
<feature type="domain" description="Transketolase-like pyrimidine-binding" evidence="9">
    <location>
        <begin position="534"/>
        <end position="727"/>
    </location>
</feature>
<dbReference type="PIRSF" id="PIRSF000157">
    <property type="entry name" value="Oxoglu_dh_E1"/>
    <property type="match status" value="1"/>
</dbReference>
<evidence type="ECO:0000259" key="9">
    <source>
        <dbReference type="SMART" id="SM00861"/>
    </source>
</evidence>
<comment type="subunit">
    <text evidence="3">Homodimer. Part of the 2-oxoglutarate dehydrogenase (OGDH) complex composed of E1 (2-oxoglutarate dehydrogenase), E2 (dihydrolipoamide succinyltransferase) and E3 (dihydrolipoamide dehydrogenase); the complex contains multiple copies of the three enzymatic components (E1, E2 and E3).</text>
</comment>
<dbReference type="Pfam" id="PF16870">
    <property type="entry name" value="OxoGdeHyase_C"/>
    <property type="match status" value="1"/>
</dbReference>
<dbReference type="NCBIfam" id="NF006914">
    <property type="entry name" value="PRK09404.1"/>
    <property type="match status" value="1"/>
</dbReference>
<dbReference type="Gene3D" id="3.40.50.970">
    <property type="match status" value="1"/>
</dbReference>
<dbReference type="InterPro" id="IPR029061">
    <property type="entry name" value="THDP-binding"/>
</dbReference>
<proteinExistence type="predicted"/>
<dbReference type="GO" id="GO:0004591">
    <property type="term" value="F:oxoglutarate dehydrogenase (succinyl-transferring) activity"/>
    <property type="evidence" value="ECO:0007669"/>
    <property type="project" value="UniProtKB-EC"/>
</dbReference>
<evidence type="ECO:0000256" key="8">
    <source>
        <dbReference type="ARBA" id="ARBA00030680"/>
    </source>
</evidence>
<dbReference type="InterPro" id="IPR011603">
    <property type="entry name" value="2oxoglutarate_DH_E1"/>
</dbReference>
<dbReference type="SUPFAM" id="SSF52518">
    <property type="entry name" value="Thiamin diphosphate-binding fold (THDP-binding)"/>
    <property type="match status" value="2"/>
</dbReference>